<dbReference type="Gene3D" id="1.10.443.10">
    <property type="entry name" value="Intergrase catalytic core"/>
    <property type="match status" value="1"/>
</dbReference>
<dbReference type="SUPFAM" id="SSF56349">
    <property type="entry name" value="DNA breaking-rejoining enzymes"/>
    <property type="match status" value="1"/>
</dbReference>
<evidence type="ECO:0000313" key="6">
    <source>
        <dbReference type="EMBL" id="AZN40447.1"/>
    </source>
</evidence>
<dbReference type="EMBL" id="CP034437">
    <property type="protein sequence ID" value="AZN40447.1"/>
    <property type="molecule type" value="Genomic_DNA"/>
</dbReference>
<proteinExistence type="inferred from homology"/>
<evidence type="ECO:0000256" key="1">
    <source>
        <dbReference type="ARBA" id="ARBA00008857"/>
    </source>
</evidence>
<dbReference type="Gene3D" id="1.10.150.130">
    <property type="match status" value="1"/>
</dbReference>
<keyword evidence="2" id="KW-0229">DNA integration</keyword>
<dbReference type="Pfam" id="PF00589">
    <property type="entry name" value="Phage_integrase"/>
    <property type="match status" value="1"/>
</dbReference>
<organism evidence="6 7">
    <name type="scientific">Paenibacillus albus</name>
    <dbReference type="NCBI Taxonomy" id="2495582"/>
    <lineage>
        <taxon>Bacteria</taxon>
        <taxon>Bacillati</taxon>
        <taxon>Bacillota</taxon>
        <taxon>Bacilli</taxon>
        <taxon>Bacillales</taxon>
        <taxon>Paenibacillaceae</taxon>
        <taxon>Paenibacillus</taxon>
    </lineage>
</organism>
<evidence type="ECO:0000259" key="5">
    <source>
        <dbReference type="PROSITE" id="PS51898"/>
    </source>
</evidence>
<keyword evidence="3" id="KW-0238">DNA-binding</keyword>
<dbReference type="InterPro" id="IPR013762">
    <property type="entry name" value="Integrase-like_cat_sf"/>
</dbReference>
<dbReference type="RefSeq" id="WP_126015676.1">
    <property type="nucleotide sequence ID" value="NZ_CP034437.1"/>
</dbReference>
<dbReference type="KEGG" id="palb:EJC50_12875"/>
<protein>
    <submittedName>
        <fullName evidence="6">Site-specific integrase</fullName>
    </submittedName>
</protein>
<dbReference type="AlphaFoldDB" id="A0A3S9A3Z1"/>
<dbReference type="GO" id="GO:0006310">
    <property type="term" value="P:DNA recombination"/>
    <property type="evidence" value="ECO:0007669"/>
    <property type="project" value="UniProtKB-KW"/>
</dbReference>
<accession>A0A3S9A3Z1</accession>
<dbReference type="PANTHER" id="PTHR30349:SF64">
    <property type="entry name" value="PROPHAGE INTEGRASE INTD-RELATED"/>
    <property type="match status" value="1"/>
</dbReference>
<evidence type="ECO:0000256" key="4">
    <source>
        <dbReference type="ARBA" id="ARBA00023172"/>
    </source>
</evidence>
<dbReference type="PANTHER" id="PTHR30349">
    <property type="entry name" value="PHAGE INTEGRASE-RELATED"/>
    <property type="match status" value="1"/>
</dbReference>
<dbReference type="InterPro" id="IPR028259">
    <property type="entry name" value="AP2-like_int_N"/>
</dbReference>
<sequence length="375" mass="42199">MASFQQYDTKKEGKMWLYKLVTGTDANGKQKHTTRRGFATKKEAQKHAAAFQTDLARGLAVAEVRKDTLAEFCTECLEKTFKHNLKSGTLLRQRGFLKYIVEHIGGMKVQKITPKDINNFYNDLLEGDEEKGRAPLGAGTVRGVGMFLSKCMKQAVDFEMRPSNPCDKVKKPSYKPKPRAIWSAEQFLHFLESSKDSRLHPLYMIALLTGLRFGEVTSLTWDDVNFDEQTITVSKTTARTENTIFLQEETKTGKNRAVTMSETLARYLKRYKLKQKPNPLGLVVATERGKIMHNASARNTFVRDVEAAGLPLIVMHAMRHSHLTDLLLSGEAVAVVSQRAGHSSPSITMGVYAHALPSSQRTLADKMEERYKLNL</sequence>
<dbReference type="InterPro" id="IPR004107">
    <property type="entry name" value="Integrase_SAM-like_N"/>
</dbReference>
<gene>
    <name evidence="6" type="ORF">EJC50_12875</name>
</gene>
<dbReference type="InterPro" id="IPR011010">
    <property type="entry name" value="DNA_brk_join_enz"/>
</dbReference>
<evidence type="ECO:0000256" key="3">
    <source>
        <dbReference type="ARBA" id="ARBA00023125"/>
    </source>
</evidence>
<keyword evidence="4" id="KW-0233">DNA recombination</keyword>
<feature type="domain" description="Tyr recombinase" evidence="5">
    <location>
        <begin position="177"/>
        <end position="365"/>
    </location>
</feature>
<dbReference type="CDD" id="cd01189">
    <property type="entry name" value="INT_ICEBs1_C_like"/>
    <property type="match status" value="1"/>
</dbReference>
<evidence type="ECO:0000256" key="2">
    <source>
        <dbReference type="ARBA" id="ARBA00022908"/>
    </source>
</evidence>
<keyword evidence="7" id="KW-1185">Reference proteome</keyword>
<dbReference type="Pfam" id="PF14659">
    <property type="entry name" value="Phage_int_SAM_3"/>
    <property type="match status" value="1"/>
</dbReference>
<dbReference type="Proteomes" id="UP000272528">
    <property type="component" value="Chromosome"/>
</dbReference>
<dbReference type="PROSITE" id="PS51898">
    <property type="entry name" value="TYR_RECOMBINASE"/>
    <property type="match status" value="1"/>
</dbReference>
<dbReference type="GO" id="GO:0015074">
    <property type="term" value="P:DNA integration"/>
    <property type="evidence" value="ECO:0007669"/>
    <property type="project" value="UniProtKB-KW"/>
</dbReference>
<dbReference type="InterPro" id="IPR002104">
    <property type="entry name" value="Integrase_catalytic"/>
</dbReference>
<dbReference type="InterPro" id="IPR050090">
    <property type="entry name" value="Tyrosine_recombinase_XerCD"/>
</dbReference>
<dbReference type="OrthoDB" id="9803188at2"/>
<comment type="similarity">
    <text evidence="1">Belongs to the 'phage' integrase family.</text>
</comment>
<dbReference type="GO" id="GO:0003677">
    <property type="term" value="F:DNA binding"/>
    <property type="evidence" value="ECO:0007669"/>
    <property type="project" value="UniProtKB-KW"/>
</dbReference>
<name>A0A3S9A3Z1_9BACL</name>
<dbReference type="InterPro" id="IPR010998">
    <property type="entry name" value="Integrase_recombinase_N"/>
</dbReference>
<evidence type="ECO:0000313" key="7">
    <source>
        <dbReference type="Proteomes" id="UP000272528"/>
    </source>
</evidence>
<dbReference type="Pfam" id="PF14657">
    <property type="entry name" value="Arm-DNA-bind_4"/>
    <property type="match status" value="1"/>
</dbReference>
<reference evidence="7" key="1">
    <citation type="submission" date="2018-12" db="EMBL/GenBank/DDBJ databases">
        <title>Genome sequence of Peanibacillus sp.</title>
        <authorList>
            <person name="Subramani G."/>
            <person name="Srinivasan S."/>
            <person name="Kim M.K."/>
        </authorList>
    </citation>
    <scope>NUCLEOTIDE SEQUENCE [LARGE SCALE GENOMIC DNA]</scope>
    <source>
        <strain evidence="7">18JY67-1</strain>
    </source>
</reference>